<evidence type="ECO:0000313" key="3">
    <source>
        <dbReference type="Proteomes" id="UP001595823"/>
    </source>
</evidence>
<evidence type="ECO:0000313" key="2">
    <source>
        <dbReference type="EMBL" id="MFC4338014.1"/>
    </source>
</evidence>
<dbReference type="PANTHER" id="PTHR48079:SF6">
    <property type="entry name" value="NAD(P)-BINDING DOMAIN-CONTAINING PROTEIN-RELATED"/>
    <property type="match status" value="1"/>
</dbReference>
<dbReference type="InterPro" id="IPR001509">
    <property type="entry name" value="Epimerase_deHydtase"/>
</dbReference>
<dbReference type="InterPro" id="IPR051783">
    <property type="entry name" value="NAD(P)-dependent_oxidoreduct"/>
</dbReference>
<evidence type="ECO:0000259" key="1">
    <source>
        <dbReference type="Pfam" id="PF01370"/>
    </source>
</evidence>
<dbReference type="PANTHER" id="PTHR48079">
    <property type="entry name" value="PROTEIN YEEZ"/>
    <property type="match status" value="1"/>
</dbReference>
<reference evidence="3" key="1">
    <citation type="journal article" date="2019" name="Int. J. Syst. Evol. Microbiol.">
        <title>The Global Catalogue of Microorganisms (GCM) 10K type strain sequencing project: providing services to taxonomists for standard genome sequencing and annotation.</title>
        <authorList>
            <consortium name="The Broad Institute Genomics Platform"/>
            <consortium name="The Broad Institute Genome Sequencing Center for Infectious Disease"/>
            <person name="Wu L."/>
            <person name="Ma J."/>
        </authorList>
    </citation>
    <scope>NUCLEOTIDE SEQUENCE [LARGE SCALE GENOMIC DNA]</scope>
    <source>
        <strain evidence="3">IBRC-M 10908</strain>
    </source>
</reference>
<dbReference type="InterPro" id="IPR036291">
    <property type="entry name" value="NAD(P)-bd_dom_sf"/>
</dbReference>
<dbReference type="Pfam" id="PF01370">
    <property type="entry name" value="Epimerase"/>
    <property type="match status" value="1"/>
</dbReference>
<dbReference type="SUPFAM" id="SSF51735">
    <property type="entry name" value="NAD(P)-binding Rossmann-fold domains"/>
    <property type="match status" value="1"/>
</dbReference>
<dbReference type="Gene3D" id="3.40.50.720">
    <property type="entry name" value="NAD(P)-binding Rossmann-like Domain"/>
    <property type="match status" value="1"/>
</dbReference>
<feature type="domain" description="NAD-dependent epimerase/dehydratase" evidence="1">
    <location>
        <begin position="6"/>
        <end position="208"/>
    </location>
</feature>
<name>A0ABV8U5B4_9ACTN</name>
<proteinExistence type="predicted"/>
<keyword evidence="3" id="KW-1185">Reference proteome</keyword>
<dbReference type="EMBL" id="JBHSDK010000061">
    <property type="protein sequence ID" value="MFC4338014.1"/>
    <property type="molecule type" value="Genomic_DNA"/>
</dbReference>
<comment type="caution">
    <text evidence="2">The sequence shown here is derived from an EMBL/GenBank/DDBJ whole genome shotgun (WGS) entry which is preliminary data.</text>
</comment>
<dbReference type="Proteomes" id="UP001595823">
    <property type="component" value="Unassembled WGS sequence"/>
</dbReference>
<sequence length="311" mass="32981">MPDLHVILGATGAVGRALVAELSSRGHRVRAVSRNAEGPEAVRADISTPEGARAACAGASVVYQCAQPPLREWASRFPELTRSVLAGAEAAGAKLVMADNLYVYGPVGGPMTEGLPHRADFPKGRARAEVDRLILDAHRSGRVRAALGRASDYYGPHGIGTVLGPNLFAAAAAGKTVRWVGALDQPRTLSYLPDIAAGLATLGERDEADGRAWHLPAAEPLTGREFLDLVEARVDGPMKTAALTRGVQRLLGLFNPTVRGLSETWYQFDRPFIADDSEFRDAFGPVSVTPHADAVAATVDWFSARGGADDR</sequence>
<dbReference type="RefSeq" id="WP_380625608.1">
    <property type="nucleotide sequence ID" value="NZ_JBHSDK010000061.1"/>
</dbReference>
<protein>
    <submittedName>
        <fullName evidence="2">NAD-dependent epimerase/dehydratase family protein</fullName>
    </submittedName>
</protein>
<accession>A0ABV8U5B4</accession>
<organism evidence="2 3">
    <name type="scientific">Salininema proteolyticum</name>
    <dbReference type="NCBI Taxonomy" id="1607685"/>
    <lineage>
        <taxon>Bacteria</taxon>
        <taxon>Bacillati</taxon>
        <taxon>Actinomycetota</taxon>
        <taxon>Actinomycetes</taxon>
        <taxon>Glycomycetales</taxon>
        <taxon>Glycomycetaceae</taxon>
        <taxon>Salininema</taxon>
    </lineage>
</organism>
<gene>
    <name evidence="2" type="ORF">ACFPET_22745</name>
</gene>